<name>A0A2Z4REQ8_PSEPU</name>
<evidence type="ECO:0000256" key="3">
    <source>
        <dbReference type="ARBA" id="ARBA00022448"/>
    </source>
</evidence>
<dbReference type="PANTHER" id="PTHR34979:SF1">
    <property type="entry name" value="INNER MEMBRANE PROTEIN YGAZ"/>
    <property type="match status" value="1"/>
</dbReference>
<dbReference type="GO" id="GO:0005886">
    <property type="term" value="C:plasma membrane"/>
    <property type="evidence" value="ECO:0007669"/>
    <property type="project" value="UniProtKB-SubCell"/>
</dbReference>
<comment type="similarity">
    <text evidence="2">Belongs to the AzlC family.</text>
</comment>
<dbReference type="Pfam" id="PF03591">
    <property type="entry name" value="AzlC"/>
    <property type="match status" value="1"/>
</dbReference>
<keyword evidence="5 8" id="KW-0812">Transmembrane</keyword>
<evidence type="ECO:0000313" key="9">
    <source>
        <dbReference type="EMBL" id="AWY39620.1"/>
    </source>
</evidence>
<evidence type="ECO:0000256" key="7">
    <source>
        <dbReference type="ARBA" id="ARBA00023136"/>
    </source>
</evidence>
<evidence type="ECO:0000256" key="6">
    <source>
        <dbReference type="ARBA" id="ARBA00022989"/>
    </source>
</evidence>
<dbReference type="InterPro" id="IPR011606">
    <property type="entry name" value="Brnchd-chn_aa_trnsp_permease"/>
</dbReference>
<comment type="subcellular location">
    <subcellularLocation>
        <location evidence="1">Cell membrane</location>
        <topology evidence="1">Multi-pass membrane protein</topology>
    </subcellularLocation>
</comment>
<proteinExistence type="inferred from homology"/>
<keyword evidence="7 8" id="KW-0472">Membrane</keyword>
<dbReference type="AlphaFoldDB" id="A0A2Z4REQ8"/>
<feature type="transmembrane region" description="Helical" evidence="8">
    <location>
        <begin position="171"/>
        <end position="201"/>
    </location>
</feature>
<keyword evidence="6 8" id="KW-1133">Transmembrane helix</keyword>
<feature type="transmembrane region" description="Helical" evidence="8">
    <location>
        <begin position="133"/>
        <end position="159"/>
    </location>
</feature>
<keyword evidence="4" id="KW-1003">Cell membrane</keyword>
<evidence type="ECO:0000256" key="8">
    <source>
        <dbReference type="SAM" id="Phobius"/>
    </source>
</evidence>
<feature type="transmembrane region" description="Helical" evidence="8">
    <location>
        <begin position="104"/>
        <end position="121"/>
    </location>
</feature>
<evidence type="ECO:0000313" key="10">
    <source>
        <dbReference type="Proteomes" id="UP000250299"/>
    </source>
</evidence>
<gene>
    <name evidence="9" type="ORF">DKY63_06765</name>
</gene>
<feature type="transmembrane region" description="Helical" evidence="8">
    <location>
        <begin position="60"/>
        <end position="83"/>
    </location>
</feature>
<dbReference type="RefSeq" id="WP_110963392.1">
    <property type="nucleotide sequence ID" value="NZ_CP029693.1"/>
</dbReference>
<evidence type="ECO:0000256" key="5">
    <source>
        <dbReference type="ARBA" id="ARBA00022692"/>
    </source>
</evidence>
<dbReference type="GO" id="GO:1903785">
    <property type="term" value="P:L-valine transmembrane transport"/>
    <property type="evidence" value="ECO:0007669"/>
    <property type="project" value="TreeGrafter"/>
</dbReference>
<reference evidence="9 10" key="1">
    <citation type="submission" date="2018-05" db="EMBL/GenBank/DDBJ databases">
        <title>Whole genome sequence of Pseudomonas putida JBC17.</title>
        <authorList>
            <person name="Lee Y.H."/>
            <person name="David K."/>
        </authorList>
    </citation>
    <scope>NUCLEOTIDE SEQUENCE [LARGE SCALE GENOMIC DNA]</scope>
    <source>
        <strain evidence="9 10">JBC17</strain>
    </source>
</reference>
<organism evidence="9 10">
    <name type="scientific">Pseudomonas putida</name>
    <name type="common">Arthrobacter siderocapsulatus</name>
    <dbReference type="NCBI Taxonomy" id="303"/>
    <lineage>
        <taxon>Bacteria</taxon>
        <taxon>Pseudomonadati</taxon>
        <taxon>Pseudomonadota</taxon>
        <taxon>Gammaproteobacteria</taxon>
        <taxon>Pseudomonadales</taxon>
        <taxon>Pseudomonadaceae</taxon>
        <taxon>Pseudomonas</taxon>
    </lineage>
</organism>
<evidence type="ECO:0000256" key="4">
    <source>
        <dbReference type="ARBA" id="ARBA00022475"/>
    </source>
</evidence>
<dbReference type="Proteomes" id="UP000250299">
    <property type="component" value="Chromosome"/>
</dbReference>
<feature type="transmembrane region" description="Helical" evidence="8">
    <location>
        <begin position="207"/>
        <end position="225"/>
    </location>
</feature>
<dbReference type="PANTHER" id="PTHR34979">
    <property type="entry name" value="INNER MEMBRANE PROTEIN YGAZ"/>
    <property type="match status" value="1"/>
</dbReference>
<accession>A0A2Z4REQ8</accession>
<feature type="transmembrane region" description="Helical" evidence="8">
    <location>
        <begin position="20"/>
        <end position="40"/>
    </location>
</feature>
<sequence>MNYRSGTQAFMHGAHTASPLTTGVIPFGLIAGVTAVGMGMSPTTAMGMTLIFYSGSAQIAVLQMLQTGALPVTIVLTALVINLRFLMYSASLAPHLHHLPRRKTWLLSYLLADQVFALFSLRTASGGLGRFAFPYYMGAAVTMWVAWNLAVLAGVFLGARIPESWSLSFTIPLSFLALLIPGIRNVATLSAAVVGGALAVLAVDLPYNLGMLTASLGGVITGLLVEHLRKEMPAVQGNEAEQEAS</sequence>
<keyword evidence="3" id="KW-0813">Transport</keyword>
<dbReference type="EMBL" id="CP029693">
    <property type="protein sequence ID" value="AWY39620.1"/>
    <property type="molecule type" value="Genomic_DNA"/>
</dbReference>
<protein>
    <submittedName>
        <fullName evidence="9">Branched-chain amino acid ABC transporter permease</fullName>
    </submittedName>
</protein>
<evidence type="ECO:0000256" key="2">
    <source>
        <dbReference type="ARBA" id="ARBA00010735"/>
    </source>
</evidence>
<evidence type="ECO:0000256" key="1">
    <source>
        <dbReference type="ARBA" id="ARBA00004651"/>
    </source>
</evidence>
<dbReference type="OrthoDB" id="3177005at2"/>